<name>A0A6N8SBU2_9HYPH</name>
<accession>A0A6N8SBU2</accession>
<evidence type="ECO:0000256" key="3">
    <source>
        <dbReference type="ARBA" id="ARBA00022448"/>
    </source>
</evidence>
<dbReference type="InterPro" id="IPR000531">
    <property type="entry name" value="Beta-barrel_TonB"/>
</dbReference>
<protein>
    <submittedName>
        <fullName evidence="17">TonB-dependent receptor</fullName>
    </submittedName>
</protein>
<comment type="caution">
    <text evidence="17">The sequence shown here is derived from an EMBL/GenBank/DDBJ whole genome shotgun (WGS) entry which is preliminary data.</text>
</comment>
<dbReference type="InterPro" id="IPR039426">
    <property type="entry name" value="TonB-dep_rcpt-like"/>
</dbReference>
<sequence length="716" mass="76486">MKDDRFHTSTLLAGTAMALALLATAAPVKAQEPGATLLQQINVEGDGNGDGVVDVPAAVSKADRVKIQEQFSGNATQVLRSMPGTFTREPADQPGIIVNIRGLQGMGRVNSMIDGVPQTFRNLSGHAGTFDNMLYVEQNMLVGVDVSRGAVSGAEGMGTLAGAANFRTLDVDDVLLPGKDVGVMSTVRIGTNGFDYSRLLAGAARTDMGEGEIGVVGAISDTKKSPYENGDGIIYPSAGDEHPKSGLFKVNIEPDSDRKLSLGGIWYGSEFLPGSSGYNWVVENQTYTAKYTYKPGNDLIDLSANAYLNITDLEFDGSSIDGAAFDGRKGTNTTTGFDITNRMHFDLGSATELKLSYGVAYSHDEYEGNAKRGANADGTLQKAGAFSEATLTRGIFDLTGGLRYDYWKVDGISGYDAPGSNGCDPDGDPCPGDAISRHGGDLNPKITLSARPFDWLQPYVTYAHTSRPPTAAEMFYPGGHSFDGSSDPVNNNPNLVPEQSRGWELGVNLKGDDLLAAGDTAWLKVGYFHNRISDYITYRTDATGTLCPNWEPGDGSVACWVNLDGTTVMKGLEIEGGYDAGRYYAGFSLTLADTDQPQGSSSGTTSDTGQLPDDFATVDVGMRFLEEALTVGGRMRYVGESKQAFLGKPDAYKVDAYTLFDVHASWQINENAKVFFNVENVFDKAYMKANSGLSDNLAGINNGRGRTFIFGATARF</sequence>
<evidence type="ECO:0000256" key="14">
    <source>
        <dbReference type="SAM" id="SignalP"/>
    </source>
</evidence>
<evidence type="ECO:0000256" key="12">
    <source>
        <dbReference type="PROSITE-ProRule" id="PRU10144"/>
    </source>
</evidence>
<dbReference type="EMBL" id="WUMK01000004">
    <property type="protein sequence ID" value="MXN46151.1"/>
    <property type="molecule type" value="Genomic_DNA"/>
</dbReference>
<keyword evidence="6 14" id="KW-0732">Signal</keyword>
<dbReference type="CDD" id="cd01347">
    <property type="entry name" value="ligand_gated_channel"/>
    <property type="match status" value="1"/>
</dbReference>
<dbReference type="PANTHER" id="PTHR30069">
    <property type="entry name" value="TONB-DEPENDENT OUTER MEMBRANE RECEPTOR"/>
    <property type="match status" value="1"/>
</dbReference>
<dbReference type="GO" id="GO:0015344">
    <property type="term" value="F:siderophore uptake transmembrane transporter activity"/>
    <property type="evidence" value="ECO:0007669"/>
    <property type="project" value="TreeGrafter"/>
</dbReference>
<keyword evidence="3 11" id="KW-0813">Transport</keyword>
<dbReference type="Gene3D" id="2.170.130.10">
    <property type="entry name" value="TonB-dependent receptor, plug domain"/>
    <property type="match status" value="1"/>
</dbReference>
<keyword evidence="4 11" id="KW-1134">Transmembrane beta strand</keyword>
<evidence type="ECO:0000256" key="5">
    <source>
        <dbReference type="ARBA" id="ARBA00022692"/>
    </source>
</evidence>
<dbReference type="SUPFAM" id="SSF56935">
    <property type="entry name" value="Porins"/>
    <property type="match status" value="1"/>
</dbReference>
<comment type="similarity">
    <text evidence="2 11 13">Belongs to the TonB-dependent receptor family.</text>
</comment>
<evidence type="ECO:0000256" key="6">
    <source>
        <dbReference type="ARBA" id="ARBA00022729"/>
    </source>
</evidence>
<dbReference type="InterPro" id="IPR037066">
    <property type="entry name" value="Plug_dom_sf"/>
</dbReference>
<reference evidence="17 18" key="1">
    <citation type="submission" date="2019-12" db="EMBL/GenBank/DDBJ databases">
        <title>Shinella kummerowiae sp. nov., a symbiotic bacterium isolated from root nodules of the herbal legume Kummerowia stipulacea.</title>
        <authorList>
            <person name="Gao J."/>
        </authorList>
    </citation>
    <scope>NUCLEOTIDE SEQUENCE [LARGE SCALE GENOMIC DNA]</scope>
    <source>
        <strain evidence="17 18">CCBAU 25048</strain>
    </source>
</reference>
<evidence type="ECO:0000256" key="1">
    <source>
        <dbReference type="ARBA" id="ARBA00004571"/>
    </source>
</evidence>
<feature type="domain" description="TonB-dependent receptor-like beta-barrel" evidence="15">
    <location>
        <begin position="257"/>
        <end position="681"/>
    </location>
</feature>
<evidence type="ECO:0000256" key="13">
    <source>
        <dbReference type="RuleBase" id="RU003357"/>
    </source>
</evidence>
<dbReference type="Pfam" id="PF00593">
    <property type="entry name" value="TonB_dep_Rec_b-barrel"/>
    <property type="match status" value="1"/>
</dbReference>
<dbReference type="GO" id="GO:0015232">
    <property type="term" value="F:heme transmembrane transporter activity"/>
    <property type="evidence" value="ECO:0007669"/>
    <property type="project" value="InterPro"/>
</dbReference>
<dbReference type="PROSITE" id="PS01156">
    <property type="entry name" value="TONB_DEPENDENT_REC_2"/>
    <property type="match status" value="1"/>
</dbReference>
<feature type="domain" description="TonB-dependent receptor plug" evidence="16">
    <location>
        <begin position="54"/>
        <end position="163"/>
    </location>
</feature>
<dbReference type="RefSeq" id="WP_160859694.1">
    <property type="nucleotide sequence ID" value="NZ_WUMK01000004.1"/>
</dbReference>
<evidence type="ECO:0000256" key="10">
    <source>
        <dbReference type="ARBA" id="ARBA00023237"/>
    </source>
</evidence>
<organism evidence="17 18">
    <name type="scientific">Shinella kummerowiae</name>
    <dbReference type="NCBI Taxonomy" id="417745"/>
    <lineage>
        <taxon>Bacteria</taxon>
        <taxon>Pseudomonadati</taxon>
        <taxon>Pseudomonadota</taxon>
        <taxon>Alphaproteobacteria</taxon>
        <taxon>Hyphomicrobiales</taxon>
        <taxon>Rhizobiaceae</taxon>
        <taxon>Shinella</taxon>
    </lineage>
</organism>
<evidence type="ECO:0000313" key="17">
    <source>
        <dbReference type="EMBL" id="MXN46151.1"/>
    </source>
</evidence>
<evidence type="ECO:0000256" key="2">
    <source>
        <dbReference type="ARBA" id="ARBA00009810"/>
    </source>
</evidence>
<feature type="signal peptide" evidence="14">
    <location>
        <begin position="1"/>
        <end position="30"/>
    </location>
</feature>
<evidence type="ECO:0000313" key="18">
    <source>
        <dbReference type="Proteomes" id="UP000435802"/>
    </source>
</evidence>
<dbReference type="OrthoDB" id="9796221at2"/>
<dbReference type="PANTHER" id="PTHR30069:SF41">
    <property type="entry name" value="HEME_HEMOPEXIN UTILIZATION PROTEIN C"/>
    <property type="match status" value="1"/>
</dbReference>
<evidence type="ECO:0000259" key="16">
    <source>
        <dbReference type="Pfam" id="PF07715"/>
    </source>
</evidence>
<dbReference type="InterPro" id="IPR036942">
    <property type="entry name" value="Beta-barrel_TonB_sf"/>
</dbReference>
<evidence type="ECO:0000256" key="9">
    <source>
        <dbReference type="ARBA" id="ARBA00023170"/>
    </source>
</evidence>
<proteinExistence type="inferred from homology"/>
<dbReference type="NCBIfam" id="TIGR01785">
    <property type="entry name" value="TonB-hemin"/>
    <property type="match status" value="1"/>
</dbReference>
<keyword evidence="10 11" id="KW-0998">Cell outer membrane</keyword>
<keyword evidence="8 11" id="KW-0472">Membrane</keyword>
<evidence type="ECO:0000256" key="11">
    <source>
        <dbReference type="PROSITE-ProRule" id="PRU01360"/>
    </source>
</evidence>
<gene>
    <name evidence="17" type="ORF">GR138_13215</name>
</gene>
<dbReference type="InterPro" id="IPR010917">
    <property type="entry name" value="TonB_rcpt_CS"/>
</dbReference>
<evidence type="ECO:0000256" key="8">
    <source>
        <dbReference type="ARBA" id="ARBA00023136"/>
    </source>
</evidence>
<dbReference type="GO" id="GO:0009279">
    <property type="term" value="C:cell outer membrane"/>
    <property type="evidence" value="ECO:0007669"/>
    <property type="project" value="UniProtKB-SubCell"/>
</dbReference>
<feature type="short sequence motif" description="TonB C-terminal box" evidence="12">
    <location>
        <begin position="699"/>
        <end position="716"/>
    </location>
</feature>
<evidence type="ECO:0000256" key="7">
    <source>
        <dbReference type="ARBA" id="ARBA00023077"/>
    </source>
</evidence>
<dbReference type="Pfam" id="PF07715">
    <property type="entry name" value="Plug"/>
    <property type="match status" value="1"/>
</dbReference>
<dbReference type="GO" id="GO:0044718">
    <property type="term" value="P:siderophore transmembrane transport"/>
    <property type="evidence" value="ECO:0007669"/>
    <property type="project" value="TreeGrafter"/>
</dbReference>
<dbReference type="InterPro" id="IPR011276">
    <property type="entry name" value="TonB_haem/Hb_rcpt"/>
</dbReference>
<evidence type="ECO:0000256" key="4">
    <source>
        <dbReference type="ARBA" id="ARBA00022452"/>
    </source>
</evidence>
<dbReference type="InterPro" id="IPR012910">
    <property type="entry name" value="Plug_dom"/>
</dbReference>
<dbReference type="PROSITE" id="PS52016">
    <property type="entry name" value="TONB_DEPENDENT_REC_3"/>
    <property type="match status" value="1"/>
</dbReference>
<keyword evidence="7 13" id="KW-0798">TonB box</keyword>
<dbReference type="Proteomes" id="UP000435802">
    <property type="component" value="Unassembled WGS sequence"/>
</dbReference>
<evidence type="ECO:0000259" key="15">
    <source>
        <dbReference type="Pfam" id="PF00593"/>
    </source>
</evidence>
<dbReference type="AlphaFoldDB" id="A0A6N8SBU2"/>
<keyword evidence="18" id="KW-1185">Reference proteome</keyword>
<feature type="chain" id="PRO_5026960028" evidence="14">
    <location>
        <begin position="31"/>
        <end position="716"/>
    </location>
</feature>
<keyword evidence="5 11" id="KW-0812">Transmembrane</keyword>
<dbReference type="Gene3D" id="2.40.170.20">
    <property type="entry name" value="TonB-dependent receptor, beta-barrel domain"/>
    <property type="match status" value="1"/>
</dbReference>
<keyword evidence="9 17" id="KW-0675">Receptor</keyword>
<comment type="subcellular location">
    <subcellularLocation>
        <location evidence="1 11">Cell outer membrane</location>
        <topology evidence="1 11">Multi-pass membrane protein</topology>
    </subcellularLocation>
</comment>